<feature type="binding site" evidence="10">
    <location>
        <begin position="111"/>
        <end position="117"/>
    </location>
    <ligand>
        <name>ATP</name>
        <dbReference type="ChEBI" id="CHEBI:30616"/>
    </ligand>
</feature>
<evidence type="ECO:0000256" key="1">
    <source>
        <dbReference type="ARBA" id="ARBA00022490"/>
    </source>
</evidence>
<dbReference type="InterPro" id="IPR000713">
    <property type="entry name" value="Mur_ligase_N"/>
</dbReference>
<evidence type="ECO:0000259" key="14">
    <source>
        <dbReference type="Pfam" id="PF08245"/>
    </source>
</evidence>
<proteinExistence type="inferred from homology"/>
<dbReference type="NCBIfam" id="TIGR01143">
    <property type="entry name" value="murF"/>
    <property type="match status" value="1"/>
</dbReference>
<dbReference type="EMBL" id="SCFB01000006">
    <property type="protein sequence ID" value="RZI45963.1"/>
    <property type="molecule type" value="Genomic_DNA"/>
</dbReference>
<dbReference type="InterPro" id="IPR013221">
    <property type="entry name" value="Mur_ligase_cen"/>
</dbReference>
<evidence type="ECO:0000256" key="5">
    <source>
        <dbReference type="ARBA" id="ARBA00022840"/>
    </source>
</evidence>
<keyword evidence="3 10" id="KW-0132">Cell division</keyword>
<dbReference type="InterPro" id="IPR036565">
    <property type="entry name" value="Mur-like_cat_sf"/>
</dbReference>
<dbReference type="GO" id="GO:0005524">
    <property type="term" value="F:ATP binding"/>
    <property type="evidence" value="ECO:0007669"/>
    <property type="project" value="UniProtKB-UniRule"/>
</dbReference>
<evidence type="ECO:0000256" key="2">
    <source>
        <dbReference type="ARBA" id="ARBA00022598"/>
    </source>
</evidence>
<keyword evidence="5 10" id="KW-0067">ATP-binding</keyword>
<comment type="similarity">
    <text evidence="10">Belongs to the MurCDEF family. MurF subfamily.</text>
</comment>
<dbReference type="RefSeq" id="WP_130154211.1">
    <property type="nucleotide sequence ID" value="NZ_SCFB01000006.1"/>
</dbReference>
<evidence type="ECO:0000313" key="15">
    <source>
        <dbReference type="EMBL" id="RZI45963.1"/>
    </source>
</evidence>
<keyword evidence="2 10" id="KW-0436">Ligase</keyword>
<evidence type="ECO:0000259" key="13">
    <source>
        <dbReference type="Pfam" id="PF02875"/>
    </source>
</evidence>
<dbReference type="Gene3D" id="3.40.1190.10">
    <property type="entry name" value="Mur-like, catalytic domain"/>
    <property type="match status" value="1"/>
</dbReference>
<feature type="domain" description="Mur ligase C-terminal" evidence="13">
    <location>
        <begin position="336"/>
        <end position="448"/>
    </location>
</feature>
<keyword evidence="8 10" id="KW-0131">Cell cycle</keyword>
<dbReference type="Pfam" id="PF02875">
    <property type="entry name" value="Mur_ligase_C"/>
    <property type="match status" value="1"/>
</dbReference>
<dbReference type="InterPro" id="IPR004101">
    <property type="entry name" value="Mur_ligase_C"/>
</dbReference>
<reference evidence="15 16" key="1">
    <citation type="submission" date="2018-10" db="EMBL/GenBank/DDBJ databases">
        <title>An updated phylogeny of the Alphaproteobacteria reveals that the parasitic Rickettsiales and Holosporales have independent origins.</title>
        <authorList>
            <person name="Munoz-Gomez S.A."/>
            <person name="Hess S."/>
            <person name="Burger G."/>
            <person name="Lang B.F."/>
            <person name="Susko E."/>
            <person name="Slamovits C.H."/>
            <person name="Roger A.J."/>
        </authorList>
    </citation>
    <scope>NUCLEOTIDE SEQUENCE [LARGE SCALE GENOMIC DNA]</scope>
    <source>
        <strain evidence="15">HOLO01</strain>
    </source>
</reference>
<comment type="pathway">
    <text evidence="10 11">Cell wall biogenesis; peptidoglycan biosynthesis.</text>
</comment>
<evidence type="ECO:0000256" key="10">
    <source>
        <dbReference type="HAMAP-Rule" id="MF_02019"/>
    </source>
</evidence>
<evidence type="ECO:0000313" key="16">
    <source>
        <dbReference type="Proteomes" id="UP000293550"/>
    </source>
</evidence>
<dbReference type="GO" id="GO:0008766">
    <property type="term" value="F:UDP-N-acetylmuramoylalanyl-D-glutamyl-2,6-diaminopimelate-D-alanyl-D-alanine ligase activity"/>
    <property type="evidence" value="ECO:0007669"/>
    <property type="project" value="RHEA"/>
</dbReference>
<dbReference type="Proteomes" id="UP000293550">
    <property type="component" value="Unassembled WGS sequence"/>
</dbReference>
<dbReference type="InterPro" id="IPR005863">
    <property type="entry name" value="UDP-N-AcMur_synth"/>
</dbReference>
<evidence type="ECO:0000256" key="11">
    <source>
        <dbReference type="RuleBase" id="RU004136"/>
    </source>
</evidence>
<comment type="function">
    <text evidence="10 11">Involved in cell wall formation. Catalyzes the final step in the synthesis of UDP-N-acetylmuramoyl-pentapeptide, the precursor of murein.</text>
</comment>
<dbReference type="GO" id="GO:0009252">
    <property type="term" value="P:peptidoglycan biosynthetic process"/>
    <property type="evidence" value="ECO:0007669"/>
    <property type="project" value="UniProtKB-UniRule"/>
</dbReference>
<comment type="caution">
    <text evidence="15">The sequence shown here is derived from an EMBL/GenBank/DDBJ whole genome shotgun (WGS) entry which is preliminary data.</text>
</comment>
<dbReference type="GO" id="GO:0008360">
    <property type="term" value="P:regulation of cell shape"/>
    <property type="evidence" value="ECO:0007669"/>
    <property type="project" value="UniProtKB-KW"/>
</dbReference>
<protein>
    <recommendedName>
        <fullName evidence="10 11">UDP-N-acetylmuramoyl-tripeptide--D-alanyl-D-alanine ligase</fullName>
        <ecNumber evidence="10 11">6.3.2.10</ecNumber>
    </recommendedName>
    <alternativeName>
        <fullName evidence="10">D-alanyl-D-alanine-adding enzyme</fullName>
    </alternativeName>
</protein>
<comment type="subcellular location">
    <subcellularLocation>
        <location evidence="10 11">Cytoplasm</location>
    </subcellularLocation>
</comment>
<keyword evidence="1 10" id="KW-0963">Cytoplasm</keyword>
<dbReference type="GO" id="GO:0051301">
    <property type="term" value="P:cell division"/>
    <property type="evidence" value="ECO:0007669"/>
    <property type="project" value="UniProtKB-KW"/>
</dbReference>
<evidence type="ECO:0000256" key="3">
    <source>
        <dbReference type="ARBA" id="ARBA00022618"/>
    </source>
</evidence>
<dbReference type="InterPro" id="IPR035911">
    <property type="entry name" value="MurE/MurF_N"/>
</dbReference>
<dbReference type="EC" id="6.3.2.10" evidence="10 11"/>
<feature type="domain" description="Mur ligase N-terminal catalytic" evidence="12">
    <location>
        <begin position="26"/>
        <end position="96"/>
    </location>
</feature>
<dbReference type="Gene3D" id="3.90.190.20">
    <property type="entry name" value="Mur ligase, C-terminal domain"/>
    <property type="match status" value="1"/>
</dbReference>
<dbReference type="PANTHER" id="PTHR43024">
    <property type="entry name" value="UDP-N-ACETYLMURAMOYL-TRIPEPTIDE--D-ALANYL-D-ALANINE LIGASE"/>
    <property type="match status" value="1"/>
</dbReference>
<dbReference type="PANTHER" id="PTHR43024:SF1">
    <property type="entry name" value="UDP-N-ACETYLMURAMOYL-TRIPEPTIDE--D-ALANYL-D-ALANINE LIGASE"/>
    <property type="match status" value="1"/>
</dbReference>
<sequence length="475" mass="51051">MSKWGVTDIMQALDLVSTGQIEFEATGISIDSRTLKPGEIFVAVQGDSFDGHEFLQAALNKGAAAFIISQSPPDFLKNHTYFVVPDTLQALRQLAAYSRARSKAKVVAITGSAGKTTTKEWLAQILGSFGSTVYSPASYNNHFGVPLSLASLNEDTAFGVFEIGMNHEGEIKPLACLVQPDIAIITTIAESHIGHLKTLDKIAAEKATIFAGLKQGGTAILNYDDAYFGFLSQAATNLGAGKIVKVGQKQGSDVHLVRHEYDSKTDTTLVEAHVNGNPVQYKLSLVGDHYVMNSLMVLATANCLGLDLNKVVKEVESLKPIGGRGQKHTVCIAPEKTITLIDDAYNAQPSSMQAGLTALTQLPGGRRIAVLGEMRELGDESANFHKDLLPFLQKANIDLLFACAGDMKLLLDALPPEQQAGFSEQAADLWQPLLDSLQDGDVVFIKGSKSTKVSILVHRLLALHQDILSARLEVA</sequence>
<gene>
    <name evidence="10" type="primary">murF</name>
    <name evidence="15" type="ORF">EQU50_05900</name>
</gene>
<dbReference type="UniPathway" id="UPA00219"/>
<dbReference type="Gene3D" id="3.40.1390.10">
    <property type="entry name" value="MurE/MurF, N-terminal domain"/>
    <property type="match status" value="1"/>
</dbReference>
<evidence type="ECO:0000256" key="9">
    <source>
        <dbReference type="ARBA" id="ARBA00023316"/>
    </source>
</evidence>
<evidence type="ECO:0000256" key="7">
    <source>
        <dbReference type="ARBA" id="ARBA00022984"/>
    </source>
</evidence>
<keyword evidence="4 10" id="KW-0547">Nucleotide-binding</keyword>
<dbReference type="SUPFAM" id="SSF53623">
    <property type="entry name" value="MurD-like peptide ligases, catalytic domain"/>
    <property type="match status" value="1"/>
</dbReference>
<keyword evidence="7 10" id="KW-0573">Peptidoglycan synthesis</keyword>
<dbReference type="OrthoDB" id="9801978at2"/>
<name>A0A4Q7DGN1_9PROT</name>
<dbReference type="GO" id="GO:0005737">
    <property type="term" value="C:cytoplasm"/>
    <property type="evidence" value="ECO:0007669"/>
    <property type="project" value="UniProtKB-SubCell"/>
</dbReference>
<organism evidence="15 16">
    <name type="scientific">Candidatus Finniella inopinata</name>
    <dbReference type="NCBI Taxonomy" id="1696036"/>
    <lineage>
        <taxon>Bacteria</taxon>
        <taxon>Pseudomonadati</taxon>
        <taxon>Pseudomonadota</taxon>
        <taxon>Alphaproteobacteria</taxon>
        <taxon>Holosporales</taxon>
        <taxon>Candidatus Paracaedibacteraceae</taxon>
        <taxon>Candidatus Finniella</taxon>
    </lineage>
</organism>
<comment type="catalytic activity">
    <reaction evidence="10 11">
        <text>D-alanyl-D-alanine + UDP-N-acetyl-alpha-D-muramoyl-L-alanyl-gamma-D-glutamyl-meso-2,6-diaminopimelate + ATP = UDP-N-acetyl-alpha-D-muramoyl-L-alanyl-gamma-D-glutamyl-meso-2,6-diaminopimeloyl-D-alanyl-D-alanine + ADP + phosphate + H(+)</text>
        <dbReference type="Rhea" id="RHEA:28374"/>
        <dbReference type="ChEBI" id="CHEBI:15378"/>
        <dbReference type="ChEBI" id="CHEBI:30616"/>
        <dbReference type="ChEBI" id="CHEBI:43474"/>
        <dbReference type="ChEBI" id="CHEBI:57822"/>
        <dbReference type="ChEBI" id="CHEBI:61386"/>
        <dbReference type="ChEBI" id="CHEBI:83905"/>
        <dbReference type="ChEBI" id="CHEBI:456216"/>
        <dbReference type="EC" id="6.3.2.10"/>
    </reaction>
</comment>
<dbReference type="Pfam" id="PF01225">
    <property type="entry name" value="Mur_ligase"/>
    <property type="match status" value="1"/>
</dbReference>
<keyword evidence="16" id="KW-1185">Reference proteome</keyword>
<keyword evidence="9 10" id="KW-0961">Cell wall biogenesis/degradation</keyword>
<evidence type="ECO:0000256" key="8">
    <source>
        <dbReference type="ARBA" id="ARBA00023306"/>
    </source>
</evidence>
<dbReference type="Pfam" id="PF08245">
    <property type="entry name" value="Mur_ligase_M"/>
    <property type="match status" value="1"/>
</dbReference>
<evidence type="ECO:0000256" key="4">
    <source>
        <dbReference type="ARBA" id="ARBA00022741"/>
    </source>
</evidence>
<keyword evidence="6 10" id="KW-0133">Cell shape</keyword>
<dbReference type="SUPFAM" id="SSF53244">
    <property type="entry name" value="MurD-like peptide ligases, peptide-binding domain"/>
    <property type="match status" value="1"/>
</dbReference>
<feature type="domain" description="Mur ligase central" evidence="14">
    <location>
        <begin position="109"/>
        <end position="301"/>
    </location>
</feature>
<dbReference type="GO" id="GO:0071555">
    <property type="term" value="P:cell wall organization"/>
    <property type="evidence" value="ECO:0007669"/>
    <property type="project" value="UniProtKB-KW"/>
</dbReference>
<accession>A0A4Q7DGN1</accession>
<dbReference type="AlphaFoldDB" id="A0A4Q7DGN1"/>
<dbReference type="GO" id="GO:0047480">
    <property type="term" value="F:UDP-N-acetylmuramoyl-tripeptide-D-alanyl-D-alanine ligase activity"/>
    <property type="evidence" value="ECO:0007669"/>
    <property type="project" value="UniProtKB-UniRule"/>
</dbReference>
<dbReference type="InterPro" id="IPR051046">
    <property type="entry name" value="MurCDEF_CellWall_CoF430Synth"/>
</dbReference>
<dbReference type="SUPFAM" id="SSF63418">
    <property type="entry name" value="MurE/MurF N-terminal domain"/>
    <property type="match status" value="1"/>
</dbReference>
<evidence type="ECO:0000256" key="6">
    <source>
        <dbReference type="ARBA" id="ARBA00022960"/>
    </source>
</evidence>
<dbReference type="InterPro" id="IPR036615">
    <property type="entry name" value="Mur_ligase_C_dom_sf"/>
</dbReference>
<evidence type="ECO:0000259" key="12">
    <source>
        <dbReference type="Pfam" id="PF01225"/>
    </source>
</evidence>
<dbReference type="HAMAP" id="MF_02019">
    <property type="entry name" value="MurF"/>
    <property type="match status" value="1"/>
</dbReference>